<evidence type="ECO:0000313" key="2">
    <source>
        <dbReference type="Proteomes" id="UP000031843"/>
    </source>
</evidence>
<dbReference type="AlphaFoldDB" id="A0A0C4YV45"/>
<name>A0A0C4YV45_9BURK</name>
<protein>
    <submittedName>
        <fullName evidence="1">Uncharacterized protein</fullName>
    </submittedName>
</protein>
<evidence type="ECO:0000313" key="1">
    <source>
        <dbReference type="EMBL" id="AJG24446.1"/>
    </source>
</evidence>
<dbReference type="KEGG" id="cbw:RR42_s2865"/>
<gene>
    <name evidence="1" type="ORF">RR42_s2865</name>
</gene>
<organism evidence="1 2">
    <name type="scientific">Cupriavidus basilensis</name>
    <dbReference type="NCBI Taxonomy" id="68895"/>
    <lineage>
        <taxon>Bacteria</taxon>
        <taxon>Pseudomonadati</taxon>
        <taxon>Pseudomonadota</taxon>
        <taxon>Betaproteobacteria</taxon>
        <taxon>Burkholderiales</taxon>
        <taxon>Burkholderiaceae</taxon>
        <taxon>Cupriavidus</taxon>
    </lineage>
</organism>
<proteinExistence type="predicted"/>
<sequence>MRRTRATLPAMAAKAIARSRHAAGRRRAGYRVLGTGSRVLA</sequence>
<keyword evidence="2" id="KW-1185">Reference proteome</keyword>
<accession>A0A0C4YV45</accession>
<reference evidence="1 2" key="1">
    <citation type="journal article" date="2015" name="Genome Announc.">
        <title>Complete Genome Sequence of Cupriavidus basilensis 4G11, Isolated from the Oak Ridge Field Research Center Site.</title>
        <authorList>
            <person name="Ray J."/>
            <person name="Waters R.J."/>
            <person name="Skerker J.M."/>
            <person name="Kuehl J.V."/>
            <person name="Price M.N."/>
            <person name="Huang J."/>
            <person name="Chakraborty R."/>
            <person name="Arkin A.P."/>
            <person name="Deutschbauer A."/>
        </authorList>
    </citation>
    <scope>NUCLEOTIDE SEQUENCE [LARGE SCALE GENOMIC DNA]</scope>
    <source>
        <strain evidence="1">4G11</strain>
    </source>
</reference>
<dbReference type="EMBL" id="CP010537">
    <property type="protein sequence ID" value="AJG24446.1"/>
    <property type="molecule type" value="Genomic_DNA"/>
</dbReference>
<dbReference type="Proteomes" id="UP000031843">
    <property type="component" value="Chromosome secondary"/>
</dbReference>